<accession>A0A9P0KRI1</accession>
<proteinExistence type="inferred from homology"/>
<evidence type="ECO:0000256" key="9">
    <source>
        <dbReference type="ARBA" id="ARBA00022932"/>
    </source>
</evidence>
<keyword evidence="19" id="KW-1185">Reference proteome</keyword>
<reference evidence="18" key="1">
    <citation type="submission" date="2022-03" db="EMBL/GenBank/DDBJ databases">
        <authorList>
            <person name="Sayadi A."/>
        </authorList>
    </citation>
    <scope>NUCLEOTIDE SEQUENCE</scope>
</reference>
<dbReference type="InterPro" id="IPR023211">
    <property type="entry name" value="DNA_pol_palm_dom_sf"/>
</dbReference>
<keyword evidence="8" id="KW-0862">Zinc</keyword>
<evidence type="ECO:0000259" key="14">
    <source>
        <dbReference type="Pfam" id="PF00136"/>
    </source>
</evidence>
<dbReference type="GO" id="GO:0003688">
    <property type="term" value="F:DNA replication origin binding"/>
    <property type="evidence" value="ECO:0007669"/>
    <property type="project" value="TreeGrafter"/>
</dbReference>
<keyword evidence="6" id="KW-0479">Metal-binding</keyword>
<evidence type="ECO:0000256" key="10">
    <source>
        <dbReference type="ARBA" id="ARBA00023125"/>
    </source>
</evidence>
<protein>
    <recommendedName>
        <fullName evidence="12">DNA polymerase</fullName>
        <ecNumber evidence="12">2.7.7.7</ecNumber>
    </recommendedName>
</protein>
<evidence type="ECO:0000256" key="3">
    <source>
        <dbReference type="ARBA" id="ARBA00022679"/>
    </source>
</evidence>
<evidence type="ECO:0000256" key="12">
    <source>
        <dbReference type="RuleBase" id="RU000442"/>
    </source>
</evidence>
<dbReference type="InterPro" id="IPR017964">
    <property type="entry name" value="DNA-dir_DNA_pol_B_CS"/>
</dbReference>
<evidence type="ECO:0000256" key="6">
    <source>
        <dbReference type="ARBA" id="ARBA00022723"/>
    </source>
</evidence>
<keyword evidence="9 12" id="KW-0239">DNA-directed DNA polymerase</keyword>
<feature type="region of interest" description="Disordered" evidence="13">
    <location>
        <begin position="153"/>
        <end position="173"/>
    </location>
</feature>
<dbReference type="Gene3D" id="3.90.1600.10">
    <property type="entry name" value="Palm domain of DNA polymerase"/>
    <property type="match status" value="1"/>
</dbReference>
<keyword evidence="5 12" id="KW-0235">DNA replication</keyword>
<feature type="region of interest" description="Disordered" evidence="13">
    <location>
        <begin position="187"/>
        <end position="212"/>
    </location>
</feature>
<dbReference type="FunFam" id="1.10.287.690:FF:000003">
    <property type="entry name" value="DNA polymerase"/>
    <property type="match status" value="1"/>
</dbReference>
<dbReference type="InterPro" id="IPR042087">
    <property type="entry name" value="DNA_pol_B_thumb"/>
</dbReference>
<evidence type="ECO:0000259" key="16">
    <source>
        <dbReference type="Pfam" id="PF08996"/>
    </source>
</evidence>
<feature type="domain" description="DNA-directed DNA polymerase family B multifunctional" evidence="14">
    <location>
        <begin position="802"/>
        <end position="1227"/>
    </location>
</feature>
<evidence type="ECO:0000256" key="13">
    <source>
        <dbReference type="SAM" id="MobiDB-lite"/>
    </source>
</evidence>
<dbReference type="Proteomes" id="UP001152888">
    <property type="component" value="Unassembled WGS sequence"/>
</dbReference>
<feature type="domain" description="DNA-directed DNA polymerase family B exonuclease" evidence="15">
    <location>
        <begin position="498"/>
        <end position="733"/>
    </location>
</feature>
<feature type="domain" description="DNA polymerase alpha catalytic subunit N-terminal" evidence="17">
    <location>
        <begin position="27"/>
        <end position="87"/>
    </location>
</feature>
<gene>
    <name evidence="18" type="ORF">ACAOBT_LOCUS14216</name>
</gene>
<evidence type="ECO:0000256" key="8">
    <source>
        <dbReference type="ARBA" id="ARBA00022833"/>
    </source>
</evidence>
<dbReference type="InterPro" id="IPR038256">
    <property type="entry name" value="Pol_alpha_znc_sf"/>
</dbReference>
<evidence type="ECO:0000256" key="2">
    <source>
        <dbReference type="ARBA" id="ARBA00005755"/>
    </source>
</evidence>
<dbReference type="EMBL" id="CAKOFQ010006901">
    <property type="protein sequence ID" value="CAH1980881.1"/>
    <property type="molecule type" value="Genomic_DNA"/>
</dbReference>
<dbReference type="SUPFAM" id="SSF53098">
    <property type="entry name" value="Ribonuclease H-like"/>
    <property type="match status" value="1"/>
</dbReference>
<dbReference type="Gene3D" id="3.30.70.2820">
    <property type="match status" value="1"/>
</dbReference>
<dbReference type="EC" id="2.7.7.7" evidence="12"/>
<dbReference type="GO" id="GO:0000166">
    <property type="term" value="F:nucleotide binding"/>
    <property type="evidence" value="ECO:0007669"/>
    <property type="project" value="InterPro"/>
</dbReference>
<dbReference type="InterPro" id="IPR036397">
    <property type="entry name" value="RNaseH_sf"/>
</dbReference>
<feature type="region of interest" description="Disordered" evidence="13">
    <location>
        <begin position="90"/>
        <end position="130"/>
    </location>
</feature>
<keyword evidence="7" id="KW-0863">Zinc-finger</keyword>
<dbReference type="GO" id="GO:0006273">
    <property type="term" value="P:lagging strand elongation"/>
    <property type="evidence" value="ECO:0007669"/>
    <property type="project" value="TreeGrafter"/>
</dbReference>
<dbReference type="GO" id="GO:0003697">
    <property type="term" value="F:single-stranded DNA binding"/>
    <property type="evidence" value="ECO:0007669"/>
    <property type="project" value="TreeGrafter"/>
</dbReference>
<dbReference type="InterPro" id="IPR015088">
    <property type="entry name" value="Znf_DNA-dir_DNA_pol_B_alpha"/>
</dbReference>
<evidence type="ECO:0000256" key="11">
    <source>
        <dbReference type="ARBA" id="ARBA00023242"/>
    </source>
</evidence>
<dbReference type="CDD" id="cd05532">
    <property type="entry name" value="POLBc_alpha"/>
    <property type="match status" value="1"/>
</dbReference>
<keyword evidence="10 12" id="KW-0238">DNA-binding</keyword>
<evidence type="ECO:0000313" key="18">
    <source>
        <dbReference type="EMBL" id="CAH1980881.1"/>
    </source>
</evidence>
<feature type="region of interest" description="Disordered" evidence="13">
    <location>
        <begin position="232"/>
        <end position="266"/>
    </location>
</feature>
<dbReference type="SUPFAM" id="SSF56672">
    <property type="entry name" value="DNA/RNA polymerases"/>
    <property type="match status" value="1"/>
</dbReference>
<dbReference type="Pfam" id="PF08996">
    <property type="entry name" value="zf-DNA_Pol"/>
    <property type="match status" value="1"/>
</dbReference>
<comment type="catalytic activity">
    <reaction evidence="12">
        <text>DNA(n) + a 2'-deoxyribonucleoside 5'-triphosphate = DNA(n+1) + diphosphate</text>
        <dbReference type="Rhea" id="RHEA:22508"/>
        <dbReference type="Rhea" id="RHEA-COMP:17339"/>
        <dbReference type="Rhea" id="RHEA-COMP:17340"/>
        <dbReference type="ChEBI" id="CHEBI:33019"/>
        <dbReference type="ChEBI" id="CHEBI:61560"/>
        <dbReference type="ChEBI" id="CHEBI:173112"/>
        <dbReference type="EC" id="2.7.7.7"/>
    </reaction>
</comment>
<dbReference type="CDD" id="cd05776">
    <property type="entry name" value="DNA_polB_alpha_exo"/>
    <property type="match status" value="1"/>
</dbReference>
<dbReference type="SUPFAM" id="SSF90234">
    <property type="entry name" value="Zinc finger domain of DNA polymerase-alpha"/>
    <property type="match status" value="1"/>
</dbReference>
<dbReference type="Gene3D" id="1.10.132.60">
    <property type="entry name" value="DNA polymerase family B, C-terminal domain"/>
    <property type="match status" value="1"/>
</dbReference>
<evidence type="ECO:0000256" key="7">
    <source>
        <dbReference type="ARBA" id="ARBA00022771"/>
    </source>
</evidence>
<dbReference type="Gene3D" id="1.10.287.690">
    <property type="entry name" value="Helix hairpin bin"/>
    <property type="match status" value="1"/>
</dbReference>
<dbReference type="GO" id="GO:0003887">
    <property type="term" value="F:DNA-directed DNA polymerase activity"/>
    <property type="evidence" value="ECO:0007669"/>
    <property type="project" value="UniProtKB-KW"/>
</dbReference>
<name>A0A9P0KRI1_ACAOB</name>
<dbReference type="Pfam" id="PF00136">
    <property type="entry name" value="DNA_pol_B"/>
    <property type="match status" value="1"/>
</dbReference>
<dbReference type="Gene3D" id="2.40.50.730">
    <property type="match status" value="1"/>
</dbReference>
<dbReference type="InterPro" id="IPR045846">
    <property type="entry name" value="POLBc_alpha"/>
</dbReference>
<dbReference type="GO" id="GO:0008270">
    <property type="term" value="F:zinc ion binding"/>
    <property type="evidence" value="ECO:0007669"/>
    <property type="project" value="UniProtKB-KW"/>
</dbReference>
<dbReference type="InterPro" id="IPR006133">
    <property type="entry name" value="DNA-dir_DNA_pol_B_exonuc"/>
</dbReference>
<feature type="compositionally biased region" description="Basic and acidic residues" evidence="13">
    <location>
        <begin position="156"/>
        <end position="173"/>
    </location>
</feature>
<comment type="similarity">
    <text evidence="2 12">Belongs to the DNA polymerase type-B family.</text>
</comment>
<organism evidence="18 19">
    <name type="scientific">Acanthoscelides obtectus</name>
    <name type="common">Bean weevil</name>
    <name type="synonym">Bruchus obtectus</name>
    <dbReference type="NCBI Taxonomy" id="200917"/>
    <lineage>
        <taxon>Eukaryota</taxon>
        <taxon>Metazoa</taxon>
        <taxon>Ecdysozoa</taxon>
        <taxon>Arthropoda</taxon>
        <taxon>Hexapoda</taxon>
        <taxon>Insecta</taxon>
        <taxon>Pterygota</taxon>
        <taxon>Neoptera</taxon>
        <taxon>Endopterygota</taxon>
        <taxon>Coleoptera</taxon>
        <taxon>Polyphaga</taxon>
        <taxon>Cucujiformia</taxon>
        <taxon>Chrysomeloidea</taxon>
        <taxon>Chrysomelidae</taxon>
        <taxon>Bruchinae</taxon>
        <taxon>Bruchini</taxon>
        <taxon>Acanthoscelides</taxon>
    </lineage>
</organism>
<dbReference type="OrthoDB" id="6755010at2759"/>
<comment type="subcellular location">
    <subcellularLocation>
        <location evidence="1">Nucleus</location>
    </subcellularLocation>
</comment>
<keyword evidence="3 12" id="KW-0808">Transferase</keyword>
<dbReference type="PROSITE" id="PS00116">
    <property type="entry name" value="DNA_POLYMERASE_B"/>
    <property type="match status" value="1"/>
</dbReference>
<dbReference type="InterPro" id="IPR006134">
    <property type="entry name" value="DNA-dir_DNA_pol_B_multi_dom"/>
</dbReference>
<dbReference type="GO" id="GO:0005658">
    <property type="term" value="C:alpha DNA polymerase:primase complex"/>
    <property type="evidence" value="ECO:0007669"/>
    <property type="project" value="TreeGrafter"/>
</dbReference>
<dbReference type="InterPro" id="IPR043502">
    <property type="entry name" value="DNA/RNA_pol_sf"/>
</dbReference>
<dbReference type="SMART" id="SM00486">
    <property type="entry name" value="POLBc"/>
    <property type="match status" value="1"/>
</dbReference>
<dbReference type="Gene3D" id="3.30.420.10">
    <property type="entry name" value="Ribonuclease H-like superfamily/Ribonuclease H"/>
    <property type="match status" value="1"/>
</dbReference>
<dbReference type="Pfam" id="PF03104">
    <property type="entry name" value="DNA_pol_B_exo1"/>
    <property type="match status" value="1"/>
</dbReference>
<dbReference type="Gene3D" id="1.10.3200.20">
    <property type="entry name" value="DNA Polymerase alpha, zinc finger"/>
    <property type="match status" value="1"/>
</dbReference>
<dbReference type="GO" id="GO:0006272">
    <property type="term" value="P:leading strand elongation"/>
    <property type="evidence" value="ECO:0007669"/>
    <property type="project" value="TreeGrafter"/>
</dbReference>
<evidence type="ECO:0000256" key="5">
    <source>
        <dbReference type="ARBA" id="ARBA00022705"/>
    </source>
</evidence>
<dbReference type="InterPro" id="IPR024647">
    <property type="entry name" value="DNA_pol_a_cat_su_N"/>
</dbReference>
<evidence type="ECO:0000256" key="4">
    <source>
        <dbReference type="ARBA" id="ARBA00022695"/>
    </source>
</evidence>
<evidence type="ECO:0000259" key="17">
    <source>
        <dbReference type="Pfam" id="PF12254"/>
    </source>
</evidence>
<dbReference type="GO" id="GO:1902975">
    <property type="term" value="P:mitotic DNA replication initiation"/>
    <property type="evidence" value="ECO:0007669"/>
    <property type="project" value="InterPro"/>
</dbReference>
<feature type="compositionally biased region" description="Basic and acidic residues" evidence="13">
    <location>
        <begin position="234"/>
        <end position="249"/>
    </location>
</feature>
<dbReference type="NCBIfam" id="TIGR00592">
    <property type="entry name" value="pol2"/>
    <property type="match status" value="1"/>
</dbReference>
<feature type="domain" description="Zinc finger DNA-directed DNA polymerase family B alpha" evidence="16">
    <location>
        <begin position="1262"/>
        <end position="1431"/>
    </location>
</feature>
<dbReference type="Pfam" id="PF12254">
    <property type="entry name" value="DNA_pol_alpha_N"/>
    <property type="match status" value="1"/>
</dbReference>
<dbReference type="GO" id="GO:0003682">
    <property type="term" value="F:chromatin binding"/>
    <property type="evidence" value="ECO:0007669"/>
    <property type="project" value="TreeGrafter"/>
</dbReference>
<sequence length="1466" mass="167096">MHYVILAEESRPKRMKRDTSYKAKAFEKFKQLKSGNRNKYEVEELESVYELVDEKDYVKKVLSRQDEDWIVDDDGSGYIEDGRDIFDDDLDSESIAQAQASGRDKGKKRKKKAVSENAGKGNLAQMLSNMPVKKKEEIKIDEDAMLTEILEEIDDHDGPLKPKQNKITEDECSIKSRKQAAMDYMKSFSVPAKKPPSLTIRTPKKDVKKENIPENTVEVSKIKTEIVSPKPVAVKKENNSGESTQEKRLLNGHASSQSEVIKEETPSIIEDSQVSAKDSEEMKIEDDFTQECFDDDLDMSVIEDFESQEMNNKAEETEDPVLGEWQTEFSTAWENEETVEINSSVLDKTDIPLVVNADGKKVLRFFWWDAFEDAERHKGVIFLFGKTYCEKVKNYVSCCVAVRNINRQIFFLPRTHVLGDDGKSTDEPVTFKKLYEEVNDTIMKPLKINSFRARYVHKKYAFDPEVPADSDYMEVRYPPTDPKIDINSLRRPPRTFWRIFGGDSPFLELLLLERRIRGPCWLDISDPVPVNAPVSWCALEVNCSRPGELTVFSGDGGKQPPPPPPLVVLTLHMRTAVNPKTHANEILMVSCLAHDRYALDGKIPHPPFKQHFCVFTNQSQHPLPLDIHEALNKYRATKVQKMGSEKALLNYLVAQLSKIDADLIVGHDLHGRQVALLAERLTRLDVKNFGKLGKLRITEKKRLDRRLFAGRLVCDIKITAKELIKSKSYDLEALCQVVLKMKENQFTELEPGDIPKMFGTSGSITRLISLTMQEASYILRIMYELNAIPLALQITNIAGCVMSRTLLGGRSERNEFLLLHAFAEKDYIVPAKQYKKNDDGAKQSARKKPTYSGGLVLEPKVGFYDKLVLLMDFNSLYPSIIQEYNICFTTLPASSDREDAPEIVLPSRDTPPGVLPTEIRKLVESRREVKKLMNAPDIASDQRMQYNIRQMALKLTANSMYGCLGFSNSRFYARSLAALVTHKGREILTHTKDLVEKMGYEVVYGDTDSIMISTNLLEYDQVTKIGLKIKQEVNKLYRQVELDVDGVFKYLLLLKKKKYAAVTLSKGPDGKLREIREYKGLDIVRRDWSPVASESGKFVLEHILSDQSSDERAAAVQQYLCKLRSDLEEGRVPLPLLVITKQLTKDVKAYADAQQQPHVRVALRMEGRFRAGDTVPYVVCTDGTTNPPTQRTYHIEELKKRPDDLKIDAHYYLAQQVQPVISRICEPVEGIDAFLIAECLGVEAPKARGPASSNRDVGENTIRPEVRYRNAGRFRFQCLGCKVDLEADDAGAWLGRACSSDGCRYRPVDYLAHVQNQLTLSIRGYIERYYDCELTCEDPACLNVSTRRLPLRFVRRHPVCFVCKQGVLYRTYNEGQLYTQIAYFRYLMDPSRFTKTVLEYDVQEGYFTLMETVEEVLNDSGYSVINLSELFAGFEVASKIFAQKKSQAVTTMETYNEYYDDDDDDL</sequence>
<dbReference type="PRINTS" id="PR00106">
    <property type="entry name" value="DNAPOLB"/>
</dbReference>
<evidence type="ECO:0000259" key="15">
    <source>
        <dbReference type="Pfam" id="PF03104"/>
    </source>
</evidence>
<dbReference type="PANTHER" id="PTHR45861:SF1">
    <property type="entry name" value="DNA POLYMERASE ALPHA CATALYTIC SUBUNIT"/>
    <property type="match status" value="1"/>
</dbReference>
<evidence type="ECO:0000313" key="19">
    <source>
        <dbReference type="Proteomes" id="UP001152888"/>
    </source>
</evidence>
<keyword evidence="11" id="KW-0539">Nucleus</keyword>
<feature type="compositionally biased region" description="Basic and acidic residues" evidence="13">
    <location>
        <begin position="203"/>
        <end position="212"/>
    </location>
</feature>
<evidence type="ECO:0000256" key="1">
    <source>
        <dbReference type="ARBA" id="ARBA00004123"/>
    </source>
</evidence>
<keyword evidence="4 12" id="KW-0548">Nucleotidyltransferase</keyword>
<dbReference type="InterPro" id="IPR012337">
    <property type="entry name" value="RNaseH-like_sf"/>
</dbReference>
<comment type="caution">
    <text evidence="18">The sequence shown here is derived from an EMBL/GenBank/DDBJ whole genome shotgun (WGS) entry which is preliminary data.</text>
</comment>
<dbReference type="PANTHER" id="PTHR45861">
    <property type="entry name" value="DNA POLYMERASE ALPHA CATALYTIC SUBUNIT"/>
    <property type="match status" value="1"/>
</dbReference>
<dbReference type="InterPro" id="IPR006172">
    <property type="entry name" value="DNA-dir_DNA_pol_B"/>
</dbReference>